<keyword evidence="8" id="KW-1133">Transmembrane helix</keyword>
<gene>
    <name evidence="11" type="ORF">GFSPODELE1_LOCUS2266</name>
</gene>
<dbReference type="EMBL" id="OZ037953">
    <property type="protein sequence ID" value="CAL1698679.1"/>
    <property type="molecule type" value="Genomic_DNA"/>
</dbReference>
<keyword evidence="3" id="KW-0808">Transferase</keyword>
<evidence type="ECO:0000256" key="3">
    <source>
        <dbReference type="ARBA" id="ARBA00022679"/>
    </source>
</evidence>
<reference evidence="12" key="1">
    <citation type="submission" date="2024-04" db="EMBL/GenBank/DDBJ databases">
        <authorList>
            <person name="Shaw F."/>
            <person name="Minotto A."/>
        </authorList>
    </citation>
    <scope>NUCLEOTIDE SEQUENCE [LARGE SCALE GENOMIC DNA]</scope>
</reference>
<keyword evidence="8" id="KW-0812">Transmembrane</keyword>
<feature type="transmembrane region" description="Helical" evidence="8">
    <location>
        <begin position="266"/>
        <end position="287"/>
    </location>
</feature>
<dbReference type="PANTHER" id="PTHR31650:SF1">
    <property type="entry name" value="WAX ESTER SYNTHASE_DIACYLGLYCEROL ACYLTRANSFERASE 4-RELATED"/>
    <property type="match status" value="1"/>
</dbReference>
<dbReference type="InterPro" id="IPR004255">
    <property type="entry name" value="O-acyltransferase_WSD1_N"/>
</dbReference>
<evidence type="ECO:0000256" key="8">
    <source>
        <dbReference type="SAM" id="Phobius"/>
    </source>
</evidence>
<dbReference type="Pfam" id="PF06974">
    <property type="entry name" value="WS_DGAT_C"/>
    <property type="match status" value="1"/>
</dbReference>
<evidence type="ECO:0000259" key="9">
    <source>
        <dbReference type="Pfam" id="PF03007"/>
    </source>
</evidence>
<keyword evidence="4" id="KW-0012">Acyltransferase</keyword>
<keyword evidence="8" id="KW-0472">Membrane</keyword>
<comment type="similarity">
    <text evidence="5">In the N-terminal section; belongs to the long-chain O-acyltransferase family.</text>
</comment>
<evidence type="ECO:0000256" key="5">
    <source>
        <dbReference type="ARBA" id="ARBA00024360"/>
    </source>
</evidence>
<dbReference type="Pfam" id="PF03007">
    <property type="entry name" value="WS_DGAT_cat"/>
    <property type="match status" value="1"/>
</dbReference>
<comment type="catalytic activity">
    <reaction evidence="6">
        <text>a long chain fatty alcohol + a fatty acyl-CoA = a long-chain alcohol wax ester + CoA</text>
        <dbReference type="Rhea" id="RHEA:38443"/>
        <dbReference type="ChEBI" id="CHEBI:17135"/>
        <dbReference type="ChEBI" id="CHEBI:57287"/>
        <dbReference type="ChEBI" id="CHEBI:77636"/>
        <dbReference type="ChEBI" id="CHEBI:235323"/>
        <dbReference type="EC" id="2.3.1.75"/>
    </reaction>
</comment>
<proteinExistence type="inferred from homology"/>
<evidence type="ECO:0008006" key="13">
    <source>
        <dbReference type="Google" id="ProtNLM"/>
    </source>
</evidence>
<evidence type="ECO:0000256" key="1">
    <source>
        <dbReference type="ARBA" id="ARBA00004771"/>
    </source>
</evidence>
<evidence type="ECO:0000256" key="2">
    <source>
        <dbReference type="ARBA" id="ARBA00005189"/>
    </source>
</evidence>
<evidence type="ECO:0000256" key="4">
    <source>
        <dbReference type="ARBA" id="ARBA00023315"/>
    </source>
</evidence>
<evidence type="ECO:0000256" key="7">
    <source>
        <dbReference type="ARBA" id="ARBA00048109"/>
    </source>
</evidence>
<name>A0ABP1CVY2_9APHY</name>
<evidence type="ECO:0000256" key="6">
    <source>
        <dbReference type="ARBA" id="ARBA00047604"/>
    </source>
</evidence>
<comment type="pathway">
    <text evidence="2">Lipid metabolism.</text>
</comment>
<comment type="catalytic activity">
    <reaction evidence="7">
        <text>an acyl-CoA + a 1,2-diacyl-sn-glycerol = a triacyl-sn-glycerol + CoA</text>
        <dbReference type="Rhea" id="RHEA:10868"/>
        <dbReference type="ChEBI" id="CHEBI:17815"/>
        <dbReference type="ChEBI" id="CHEBI:57287"/>
        <dbReference type="ChEBI" id="CHEBI:58342"/>
        <dbReference type="ChEBI" id="CHEBI:64615"/>
        <dbReference type="EC" id="2.3.1.20"/>
    </reaction>
</comment>
<comment type="pathway">
    <text evidence="1">Glycerolipid metabolism; triacylglycerol biosynthesis.</text>
</comment>
<dbReference type="PANTHER" id="PTHR31650">
    <property type="entry name" value="O-ACYLTRANSFERASE (WSD1-LIKE) FAMILY PROTEIN"/>
    <property type="match status" value="1"/>
</dbReference>
<sequence length="612" mass="68777">MSSSPPDRGIPTPSVDLAYIDDDENAVEEKLQSSLSDLERTGGAPGWLASKLLSAGDWVEREVEERRQMIGGIDNLWLLLREATSDFNPVCACTYVLRGKISVEMLQHAMIRTDKKFPKYHQRLTSVGRKFHGARFEDDPNFDMNNHILMAQLPEPAGRRELDDFMGKFIAQDWDFTRPLWEMIILENYHDEDGGECAIVSRGHHTLADGQGFVISQLYMTSYHDELRKAMNNGAHTLYAAKRGNLLPSKVHPILRPLDPYTDPSNVLIAPLIQIFLASLFWIVYALSLPVSFFFSVYQAVIQITMFLLTCWRVEMLTAPQHGQRVHEREYSSSKVVDLNDIRLCQDAFSGLYPGSAVEKDKGGQDKVRHVTLNDVMCSVMVDVLAAEIISKPQDNSISGRMKKVLTKFLPSPIGFFIPISVRKPGDWSLRNLTTGSIVYLNPMPPDASISPKMLYDHIHQCRSALSLLKHSLIPRIVFYIMQVTGQVPTLWPVPFGLLNSSKNFVRKWVLVPLIESSLRSFPVILTNVPGPAKNTITLEGVEVMRWAALPPQSGTGTIGMGIISYAGGLCISVAADKVPASEGVARRICERFERRFDYYVRCAKEVVEHRD</sequence>
<dbReference type="Proteomes" id="UP001497453">
    <property type="component" value="Chromosome 10"/>
</dbReference>
<dbReference type="InterPro" id="IPR045034">
    <property type="entry name" value="O-acyltransferase_WSD1-like"/>
</dbReference>
<protein>
    <recommendedName>
        <fullName evidence="13">Diacylglycerol O-acyltransferase</fullName>
    </recommendedName>
</protein>
<feature type="domain" description="O-acyltransferase WSD1-like N-terminal" evidence="9">
    <location>
        <begin position="102"/>
        <end position="222"/>
    </location>
</feature>
<dbReference type="InterPro" id="IPR009721">
    <property type="entry name" value="O-acyltransferase_WSD1_C"/>
</dbReference>
<evidence type="ECO:0000313" key="11">
    <source>
        <dbReference type="EMBL" id="CAL1698679.1"/>
    </source>
</evidence>
<evidence type="ECO:0000259" key="10">
    <source>
        <dbReference type="Pfam" id="PF06974"/>
    </source>
</evidence>
<organism evidence="11 12">
    <name type="scientific">Somion occarium</name>
    <dbReference type="NCBI Taxonomy" id="3059160"/>
    <lineage>
        <taxon>Eukaryota</taxon>
        <taxon>Fungi</taxon>
        <taxon>Dikarya</taxon>
        <taxon>Basidiomycota</taxon>
        <taxon>Agaricomycotina</taxon>
        <taxon>Agaricomycetes</taxon>
        <taxon>Polyporales</taxon>
        <taxon>Cerrenaceae</taxon>
        <taxon>Somion</taxon>
    </lineage>
</organism>
<feature type="domain" description="O-acyltransferase WSD1 C-terminal" evidence="10">
    <location>
        <begin position="499"/>
        <end position="594"/>
    </location>
</feature>
<accession>A0ABP1CVY2</accession>
<keyword evidence="12" id="KW-1185">Reference proteome</keyword>
<evidence type="ECO:0000313" key="12">
    <source>
        <dbReference type="Proteomes" id="UP001497453"/>
    </source>
</evidence>